<reference evidence="2" key="1">
    <citation type="journal article" date="2019" name="Int. J. Syst. Evol. Microbiol.">
        <title>The Global Catalogue of Microorganisms (GCM) 10K type strain sequencing project: providing services to taxonomists for standard genome sequencing and annotation.</title>
        <authorList>
            <consortium name="The Broad Institute Genomics Platform"/>
            <consortium name="The Broad Institute Genome Sequencing Center for Infectious Disease"/>
            <person name="Wu L."/>
            <person name="Ma J."/>
        </authorList>
    </citation>
    <scope>NUCLEOTIDE SEQUENCE [LARGE SCALE GENOMIC DNA]</scope>
    <source>
        <strain evidence="2">NBRC 108723</strain>
    </source>
</reference>
<organism evidence="1 2">
    <name type="scientific">Vibrio zhanjiangensis</name>
    <dbReference type="NCBI Taxonomy" id="1046128"/>
    <lineage>
        <taxon>Bacteria</taxon>
        <taxon>Pseudomonadati</taxon>
        <taxon>Pseudomonadota</taxon>
        <taxon>Gammaproteobacteria</taxon>
        <taxon>Vibrionales</taxon>
        <taxon>Vibrionaceae</taxon>
        <taxon>Vibrio</taxon>
    </lineage>
</organism>
<evidence type="ECO:0000313" key="1">
    <source>
        <dbReference type="EMBL" id="GLT17593.1"/>
    </source>
</evidence>
<dbReference type="Pfam" id="PF11993">
    <property type="entry name" value="VC2046"/>
    <property type="match status" value="1"/>
</dbReference>
<comment type="caution">
    <text evidence="1">The sequence shown here is derived from an EMBL/GenBank/DDBJ whole genome shotgun (WGS) entry which is preliminary data.</text>
</comment>
<evidence type="ECO:0000313" key="2">
    <source>
        <dbReference type="Proteomes" id="UP001157138"/>
    </source>
</evidence>
<dbReference type="RefSeq" id="WP_284191496.1">
    <property type="nucleotide sequence ID" value="NZ_BSPW01000024.1"/>
</dbReference>
<accession>A0ABQ6EWQ5</accession>
<protein>
    <recommendedName>
        <fullName evidence="3">Queuosine biosynthesis protein QueD</fullName>
    </recommendedName>
</protein>
<dbReference type="Proteomes" id="UP001157138">
    <property type="component" value="Unassembled WGS sequence"/>
</dbReference>
<evidence type="ECO:0008006" key="3">
    <source>
        <dbReference type="Google" id="ProtNLM"/>
    </source>
</evidence>
<dbReference type="InterPro" id="IPR021879">
    <property type="entry name" value="VC2046_fam"/>
</dbReference>
<sequence length="169" mass="19200">MQTQIHTLDKAGIINELQFGNGISHAIQEGRRADFSFILSLFSDDVRDSTPVEKLTQIDTTEEALRRRFELSQPQALRSDQESYPLAATQAKLFHSSGLPSAKLCHYLKPDALTYMPEDTFNLPEDVYHNLSGHQRRQLGETESKPLIPIDLYNQLIAAQRSFQIQTQV</sequence>
<dbReference type="EMBL" id="BSPW01000024">
    <property type="protein sequence ID" value="GLT17593.1"/>
    <property type="molecule type" value="Genomic_DNA"/>
</dbReference>
<name>A0ABQ6EWQ5_9VIBR</name>
<gene>
    <name evidence="1" type="ORF">GCM10007938_13710</name>
</gene>
<proteinExistence type="predicted"/>
<keyword evidence="2" id="KW-1185">Reference proteome</keyword>